<dbReference type="AlphaFoldDB" id="A0A1G8ADL4"/>
<reference evidence="5" key="1">
    <citation type="submission" date="2016-10" db="EMBL/GenBank/DDBJ databases">
        <authorList>
            <person name="Varghese N."/>
            <person name="Submissions S."/>
        </authorList>
    </citation>
    <scope>NUCLEOTIDE SEQUENCE [LARGE SCALE GENOMIC DNA]</scope>
    <source>
        <strain evidence="5">DSM 25329</strain>
    </source>
</reference>
<sequence length="455" mass="49361">MKKIGILFGMENTFPNAFIERINSKGEDGIIAEAVTIDKVIQAAPTEYAVIIDRISQDVPFYRSFLKNAALSGTAVINNPFWWSADEKFFNNALAEKLGIPVPKTVLLPSKQRPDNTSETSFRNLAFPMAWEEIFQYVGFPAYMKPHDGGGWKSVYRVVNPQDMWIKHEETGQLVMMLQEEIVFDDYVRCYCIGQKDVLVMPYEPRNPHHLRYAADLKAQGEEREKLLETIRDYTLKLNVALGYDFNTVEFAVRDGIPYAIDFCNPAPDADIYSVGRDNFEWVVEAAANMAIERAKAQVPGQINLTWGTFINQAVNGIPAQAAQPAVASAEPAAAPSEPAKAKAAPAKATKTAEKTPAAAKPAPAKATKATPEIAAATKPAATKAPKAAPAKTPEAAPSATEVKVKTVAPKKPAKSLGAIVTEPIAVAEPAEPKIPTTKAAATKAPAKNSKLKKS</sequence>
<proteinExistence type="predicted"/>
<gene>
    <name evidence="4" type="ORF">SAMN04487996_13046</name>
</gene>
<feature type="region of interest" description="Disordered" evidence="2">
    <location>
        <begin position="329"/>
        <end position="455"/>
    </location>
</feature>
<dbReference type="PROSITE" id="PS50975">
    <property type="entry name" value="ATP_GRASP"/>
    <property type="match status" value="1"/>
</dbReference>
<evidence type="ECO:0000313" key="5">
    <source>
        <dbReference type="Proteomes" id="UP000198748"/>
    </source>
</evidence>
<dbReference type="GO" id="GO:0018169">
    <property type="term" value="F:ribosomal S6-glutamic acid ligase activity"/>
    <property type="evidence" value="ECO:0007669"/>
    <property type="project" value="TreeGrafter"/>
</dbReference>
<keyword evidence="5" id="KW-1185">Reference proteome</keyword>
<keyword evidence="4" id="KW-0436">Ligase</keyword>
<dbReference type="InterPro" id="IPR011761">
    <property type="entry name" value="ATP-grasp"/>
</dbReference>
<name>A0A1G8ADL4_9BACT</name>
<feature type="domain" description="ATP-grasp" evidence="3">
    <location>
        <begin position="92"/>
        <end position="301"/>
    </location>
</feature>
<dbReference type="GO" id="GO:0009432">
    <property type="term" value="P:SOS response"/>
    <property type="evidence" value="ECO:0007669"/>
    <property type="project" value="TreeGrafter"/>
</dbReference>
<accession>A0A1G8ADL4</accession>
<dbReference type="PANTHER" id="PTHR21621:SF0">
    <property type="entry name" value="BETA-CITRYLGLUTAMATE SYNTHASE B-RELATED"/>
    <property type="match status" value="1"/>
</dbReference>
<dbReference type="STRING" id="659014.SAMN04487996_13046"/>
<protein>
    <submittedName>
        <fullName evidence="4">Glutathione synthase/RimK-type ligase, ATP-grasp superfamily</fullName>
    </submittedName>
</protein>
<keyword evidence="1" id="KW-0547">Nucleotide-binding</keyword>
<dbReference type="GO" id="GO:0046872">
    <property type="term" value="F:metal ion binding"/>
    <property type="evidence" value="ECO:0007669"/>
    <property type="project" value="InterPro"/>
</dbReference>
<dbReference type="PANTHER" id="PTHR21621">
    <property type="entry name" value="RIBOSOMAL PROTEIN S6 MODIFICATION PROTEIN"/>
    <property type="match status" value="1"/>
</dbReference>
<dbReference type="EMBL" id="FNAN01000030">
    <property type="protein sequence ID" value="SDH18430.1"/>
    <property type="molecule type" value="Genomic_DNA"/>
</dbReference>
<evidence type="ECO:0000259" key="3">
    <source>
        <dbReference type="PROSITE" id="PS50975"/>
    </source>
</evidence>
<evidence type="ECO:0000256" key="2">
    <source>
        <dbReference type="SAM" id="MobiDB-lite"/>
    </source>
</evidence>
<dbReference type="SUPFAM" id="SSF56059">
    <property type="entry name" value="Glutathione synthetase ATP-binding domain-like"/>
    <property type="match status" value="1"/>
</dbReference>
<feature type="compositionally biased region" description="Low complexity" evidence="2">
    <location>
        <begin position="434"/>
        <end position="448"/>
    </location>
</feature>
<keyword evidence="1" id="KW-0067">ATP-binding</keyword>
<dbReference type="GO" id="GO:0005524">
    <property type="term" value="F:ATP binding"/>
    <property type="evidence" value="ECO:0007669"/>
    <property type="project" value="UniProtKB-UniRule"/>
</dbReference>
<evidence type="ECO:0000313" key="4">
    <source>
        <dbReference type="EMBL" id="SDH18430.1"/>
    </source>
</evidence>
<dbReference type="RefSeq" id="WP_090157497.1">
    <property type="nucleotide sequence ID" value="NZ_FNAN01000030.1"/>
</dbReference>
<evidence type="ECO:0000256" key="1">
    <source>
        <dbReference type="PROSITE-ProRule" id="PRU00409"/>
    </source>
</evidence>
<organism evidence="4 5">
    <name type="scientific">Dyadobacter soli</name>
    <dbReference type="NCBI Taxonomy" id="659014"/>
    <lineage>
        <taxon>Bacteria</taxon>
        <taxon>Pseudomonadati</taxon>
        <taxon>Bacteroidota</taxon>
        <taxon>Cytophagia</taxon>
        <taxon>Cytophagales</taxon>
        <taxon>Spirosomataceae</taxon>
        <taxon>Dyadobacter</taxon>
    </lineage>
</organism>
<dbReference type="Proteomes" id="UP000198748">
    <property type="component" value="Unassembled WGS sequence"/>
</dbReference>
<dbReference type="OrthoDB" id="108548at2"/>
<dbReference type="GO" id="GO:0005737">
    <property type="term" value="C:cytoplasm"/>
    <property type="evidence" value="ECO:0007669"/>
    <property type="project" value="TreeGrafter"/>
</dbReference>
<feature type="compositionally biased region" description="Low complexity" evidence="2">
    <location>
        <begin position="329"/>
        <end position="411"/>
    </location>
</feature>